<dbReference type="Proteomes" id="UP000011080">
    <property type="component" value="Unassembled WGS sequence"/>
</dbReference>
<reference evidence="1 2" key="1">
    <citation type="journal article" date="2012" name="Nat. Genet.">
        <title>The yak genome and adaptation to life at high altitude.</title>
        <authorList>
            <person name="Qiu Q."/>
            <person name="Zhang G."/>
            <person name="Ma T."/>
            <person name="Qian W."/>
            <person name="Wang J."/>
            <person name="Ye Z."/>
            <person name="Cao C."/>
            <person name="Hu Q."/>
            <person name="Kim J."/>
            <person name="Larkin D.M."/>
            <person name="Auvil L."/>
            <person name="Capitanu B."/>
            <person name="Ma J."/>
            <person name="Lewin H.A."/>
            <person name="Qian X."/>
            <person name="Lang Y."/>
            <person name="Zhou R."/>
            <person name="Wang L."/>
            <person name="Wang K."/>
            <person name="Xia J."/>
            <person name="Liao S."/>
            <person name="Pan S."/>
            <person name="Lu X."/>
            <person name="Hou H."/>
            <person name="Wang Y."/>
            <person name="Zang X."/>
            <person name="Yin Y."/>
            <person name="Ma H."/>
            <person name="Zhang J."/>
            <person name="Wang Z."/>
            <person name="Zhang Y."/>
            <person name="Zhang D."/>
            <person name="Yonezawa T."/>
            <person name="Hasegawa M."/>
            <person name="Zhong Y."/>
            <person name="Liu W."/>
            <person name="Zhang Y."/>
            <person name="Huang Z."/>
            <person name="Zhang S."/>
            <person name="Long R."/>
            <person name="Yang H."/>
            <person name="Wang J."/>
            <person name="Lenstra J.A."/>
            <person name="Cooper D.N."/>
            <person name="Wu Y."/>
            <person name="Wang J."/>
            <person name="Shi P."/>
            <person name="Wang J."/>
            <person name="Liu J."/>
        </authorList>
    </citation>
    <scope>NUCLEOTIDE SEQUENCE [LARGE SCALE GENOMIC DNA]</scope>
    <source>
        <strain evidence="2">yakQH1</strain>
    </source>
</reference>
<evidence type="ECO:0000313" key="1">
    <source>
        <dbReference type="EMBL" id="ELR57917.1"/>
    </source>
</evidence>
<protein>
    <submittedName>
        <fullName evidence="1">Uncharacterized protein</fullName>
    </submittedName>
</protein>
<dbReference type="AlphaFoldDB" id="L8IRW6"/>
<proteinExistence type="predicted"/>
<dbReference type="EMBL" id="JH880916">
    <property type="protein sequence ID" value="ELR57917.1"/>
    <property type="molecule type" value="Genomic_DNA"/>
</dbReference>
<evidence type="ECO:0000313" key="2">
    <source>
        <dbReference type="Proteomes" id="UP000011080"/>
    </source>
</evidence>
<name>L8IRW6_9CETA</name>
<feature type="non-terminal residue" evidence="1">
    <location>
        <position position="35"/>
    </location>
</feature>
<gene>
    <name evidence="1" type="ORF">M91_09613</name>
</gene>
<sequence length="35" mass="4208">RCCLLLPLNFRSKRRFTHQNPRLSARGFLDHRPSN</sequence>
<accession>L8IRW6</accession>
<feature type="non-terminal residue" evidence="1">
    <location>
        <position position="1"/>
    </location>
</feature>
<organism evidence="1 2">
    <name type="scientific">Bos mutus</name>
    <name type="common">wild yak</name>
    <dbReference type="NCBI Taxonomy" id="72004"/>
    <lineage>
        <taxon>Eukaryota</taxon>
        <taxon>Metazoa</taxon>
        <taxon>Chordata</taxon>
        <taxon>Craniata</taxon>
        <taxon>Vertebrata</taxon>
        <taxon>Euteleostomi</taxon>
        <taxon>Mammalia</taxon>
        <taxon>Eutheria</taxon>
        <taxon>Laurasiatheria</taxon>
        <taxon>Artiodactyla</taxon>
        <taxon>Ruminantia</taxon>
        <taxon>Pecora</taxon>
        <taxon>Bovidae</taxon>
        <taxon>Bovinae</taxon>
        <taxon>Bos</taxon>
    </lineage>
</organism>